<feature type="chain" id="PRO_5042238141" evidence="1">
    <location>
        <begin position="23"/>
        <end position="107"/>
    </location>
</feature>
<dbReference type="RefSeq" id="WP_009324187.1">
    <property type="nucleotide sequence ID" value="NZ_JARAVA010000360.1"/>
</dbReference>
<gene>
    <name evidence="2" type="ORF">Sipo8835_06195</name>
</gene>
<accession>A0AAE8W5Q6</accession>
<feature type="signal peptide" evidence="1">
    <location>
        <begin position="1"/>
        <end position="22"/>
    </location>
</feature>
<proteinExistence type="predicted"/>
<reference evidence="2 3" key="1">
    <citation type="submission" date="2019-03" db="EMBL/GenBank/DDBJ databases">
        <title>Comparative genomic analyses of the sweetpotato soil rot pathogen, Streptomyces ipomoeae.</title>
        <authorList>
            <person name="Ruschel Soares N."/>
            <person name="Badger J.H."/>
            <person name="Huguet-Tapia J.C."/>
            <person name="Clark C.A."/>
            <person name="Pettis G.S."/>
        </authorList>
    </citation>
    <scope>NUCLEOTIDE SEQUENCE [LARGE SCALE GENOMIC DNA]</scope>
    <source>
        <strain evidence="2 3">88-35</strain>
    </source>
</reference>
<dbReference type="EMBL" id="SPAZ01000053">
    <property type="protein sequence ID" value="TQE38075.1"/>
    <property type="molecule type" value="Genomic_DNA"/>
</dbReference>
<comment type="caution">
    <text evidence="2">The sequence shown here is derived from an EMBL/GenBank/DDBJ whole genome shotgun (WGS) entry which is preliminary data.</text>
</comment>
<dbReference type="AlphaFoldDB" id="A0AAE8W5Q6"/>
<evidence type="ECO:0000313" key="2">
    <source>
        <dbReference type="EMBL" id="TQE38075.1"/>
    </source>
</evidence>
<dbReference type="Proteomes" id="UP000318720">
    <property type="component" value="Unassembled WGS sequence"/>
</dbReference>
<keyword evidence="1" id="KW-0732">Signal</keyword>
<evidence type="ECO:0000256" key="1">
    <source>
        <dbReference type="SAM" id="SignalP"/>
    </source>
</evidence>
<organism evidence="2 3">
    <name type="scientific">Streptomyces ipomoeae</name>
    <dbReference type="NCBI Taxonomy" id="103232"/>
    <lineage>
        <taxon>Bacteria</taxon>
        <taxon>Bacillati</taxon>
        <taxon>Actinomycetota</taxon>
        <taxon>Actinomycetes</taxon>
        <taxon>Kitasatosporales</taxon>
        <taxon>Streptomycetaceae</taxon>
        <taxon>Streptomyces</taxon>
    </lineage>
</organism>
<evidence type="ECO:0000313" key="3">
    <source>
        <dbReference type="Proteomes" id="UP000318720"/>
    </source>
</evidence>
<sequence>MNRNKLTSFAMTPLVLMGVAVAAPIAGATAASAAPSQCQVGKPDENTGIAICRAGTGQVRVKVTCEDGITGSRHFAYGPWVGVNKTSKVACGAAQRYFVYMVDYQTR</sequence>
<name>A0AAE8W5Q6_9ACTN</name>
<protein>
    <submittedName>
        <fullName evidence="2">Uncharacterized protein</fullName>
    </submittedName>
</protein>